<dbReference type="InterPro" id="IPR036291">
    <property type="entry name" value="NAD(P)-bd_dom_sf"/>
</dbReference>
<feature type="binding site" evidence="9">
    <location>
        <position position="220"/>
    </location>
    <ligand>
        <name>1-deoxy-D-xylulose 5-phosphate</name>
        <dbReference type="ChEBI" id="CHEBI:57792"/>
    </ligand>
</feature>
<dbReference type="SUPFAM" id="SSF51735">
    <property type="entry name" value="NAD(P)-binding Rossmann-fold domains"/>
    <property type="match status" value="1"/>
</dbReference>
<evidence type="ECO:0000256" key="3">
    <source>
        <dbReference type="ARBA" id="ARBA00022723"/>
    </source>
</evidence>
<keyword evidence="13" id="KW-0413">Isomerase</keyword>
<organism evidence="13 14">
    <name type="scientific">Desulfosarcina ovata subsp. sediminis</name>
    <dbReference type="NCBI Taxonomy" id="885957"/>
    <lineage>
        <taxon>Bacteria</taxon>
        <taxon>Pseudomonadati</taxon>
        <taxon>Thermodesulfobacteriota</taxon>
        <taxon>Desulfobacteria</taxon>
        <taxon>Desulfobacterales</taxon>
        <taxon>Desulfosarcinaceae</taxon>
        <taxon>Desulfosarcina</taxon>
    </lineage>
</organism>
<evidence type="ECO:0000256" key="4">
    <source>
        <dbReference type="ARBA" id="ARBA00022857"/>
    </source>
</evidence>
<feature type="binding site" evidence="9">
    <location>
        <position position="11"/>
    </location>
    <ligand>
        <name>NADPH</name>
        <dbReference type="ChEBI" id="CHEBI:57783"/>
    </ligand>
</feature>
<evidence type="ECO:0000259" key="12">
    <source>
        <dbReference type="Pfam" id="PF13288"/>
    </source>
</evidence>
<evidence type="ECO:0000256" key="5">
    <source>
        <dbReference type="ARBA" id="ARBA00023002"/>
    </source>
</evidence>
<dbReference type="EMBL" id="AP021876">
    <property type="protein sequence ID" value="BBO86648.1"/>
    <property type="molecule type" value="Genomic_DNA"/>
</dbReference>
<dbReference type="GO" id="GO:0030604">
    <property type="term" value="F:1-deoxy-D-xylulose-5-phosphate reductoisomerase activity"/>
    <property type="evidence" value="ECO:0007669"/>
    <property type="project" value="UniProtKB-UniRule"/>
</dbReference>
<dbReference type="GO" id="GO:0070402">
    <property type="term" value="F:NADPH binding"/>
    <property type="evidence" value="ECO:0007669"/>
    <property type="project" value="InterPro"/>
</dbReference>
<feature type="binding site" evidence="9">
    <location>
        <position position="217"/>
    </location>
    <ligand>
        <name>1-deoxy-D-xylulose 5-phosphate</name>
        <dbReference type="ChEBI" id="CHEBI:57792"/>
    </ligand>
</feature>
<dbReference type="PANTHER" id="PTHR30525">
    <property type="entry name" value="1-DEOXY-D-XYLULOSE 5-PHOSPHATE REDUCTOISOMERASE"/>
    <property type="match status" value="1"/>
</dbReference>
<dbReference type="Gene3D" id="1.10.1740.10">
    <property type="match status" value="1"/>
</dbReference>
<evidence type="ECO:0000256" key="9">
    <source>
        <dbReference type="HAMAP-Rule" id="MF_00183"/>
    </source>
</evidence>
<dbReference type="InterPro" id="IPR026877">
    <property type="entry name" value="DXPR_C"/>
</dbReference>
<comment type="caution">
    <text evidence="9">Lacks conserved residue(s) required for the propagation of feature annotation.</text>
</comment>
<name>A0A5K8A2L5_9BACT</name>
<keyword evidence="3 9" id="KW-0479">Metal-binding</keyword>
<dbReference type="UniPathway" id="UPA00056">
    <property type="reaction ID" value="UER00092"/>
</dbReference>
<dbReference type="EC" id="1.1.1.267" evidence="9"/>
<dbReference type="RefSeq" id="WP_155325863.1">
    <property type="nucleotide sequence ID" value="NZ_AP021876.1"/>
</dbReference>
<feature type="binding site" evidence="9">
    <location>
        <position position="198"/>
    </location>
    <ligand>
        <name>1-deoxy-D-xylulose 5-phosphate</name>
        <dbReference type="ChEBI" id="CHEBI:57792"/>
    </ligand>
</feature>
<evidence type="ECO:0000259" key="10">
    <source>
        <dbReference type="Pfam" id="PF02670"/>
    </source>
</evidence>
<dbReference type="NCBIfam" id="NF009114">
    <property type="entry name" value="PRK12464.1"/>
    <property type="match status" value="1"/>
</dbReference>
<dbReference type="GO" id="GO:0051484">
    <property type="term" value="P:isopentenyl diphosphate biosynthetic process, methylerythritol 4-phosphate pathway involved in terpenoid biosynthetic process"/>
    <property type="evidence" value="ECO:0007669"/>
    <property type="project" value="UniProtKB-ARBA"/>
</dbReference>
<feature type="domain" description="1-deoxy-D-xylulose 5-phosphate reductoisomerase N-terminal" evidence="10">
    <location>
        <begin position="4"/>
        <end position="131"/>
    </location>
</feature>
<dbReference type="InterPro" id="IPR036169">
    <property type="entry name" value="DXPR_C_sf"/>
</dbReference>
<dbReference type="InterPro" id="IPR013512">
    <property type="entry name" value="DXP_reductoisomerase_N"/>
</dbReference>
<comment type="similarity">
    <text evidence="2 9">Belongs to the DXR family.</text>
</comment>
<dbReference type="KEGG" id="dov:DSCO28_72140"/>
<evidence type="ECO:0000256" key="8">
    <source>
        <dbReference type="ARBA" id="ARBA00048543"/>
    </source>
</evidence>
<dbReference type="Pfam" id="PF02670">
    <property type="entry name" value="DXP_reductoisom"/>
    <property type="match status" value="1"/>
</dbReference>
<dbReference type="GO" id="GO:0016853">
    <property type="term" value="F:isomerase activity"/>
    <property type="evidence" value="ECO:0007669"/>
    <property type="project" value="UniProtKB-KW"/>
</dbReference>
<feature type="binding site" evidence="9">
    <location>
        <position position="175"/>
    </location>
    <ligand>
        <name>1-deoxy-D-xylulose 5-phosphate</name>
        <dbReference type="ChEBI" id="CHEBI:57792"/>
    </ligand>
</feature>
<dbReference type="NCBIfam" id="TIGR00243">
    <property type="entry name" value="Dxr"/>
    <property type="match status" value="1"/>
</dbReference>
<feature type="domain" description="DXP reductoisomerase C-terminal" evidence="12">
    <location>
        <begin position="260"/>
        <end position="376"/>
    </location>
</feature>
<feature type="binding site" evidence="9">
    <location>
        <position position="12"/>
    </location>
    <ligand>
        <name>NADPH</name>
        <dbReference type="ChEBI" id="CHEBI:57783"/>
    </ligand>
</feature>
<dbReference type="Pfam" id="PF13288">
    <property type="entry name" value="DXPR_C"/>
    <property type="match status" value="1"/>
</dbReference>
<feature type="binding site" evidence="9">
    <location>
        <position position="151"/>
    </location>
    <ligand>
        <name>1-deoxy-D-xylulose 5-phosphate</name>
        <dbReference type="ChEBI" id="CHEBI:57792"/>
    </ligand>
</feature>
<dbReference type="HAMAP" id="MF_00183">
    <property type="entry name" value="DXP_reductoisom"/>
    <property type="match status" value="1"/>
</dbReference>
<evidence type="ECO:0000256" key="7">
    <source>
        <dbReference type="ARBA" id="ARBA00023229"/>
    </source>
</evidence>
<feature type="binding site" evidence="9">
    <location>
        <position position="211"/>
    </location>
    <ligand>
        <name>1-deoxy-D-xylulose 5-phosphate</name>
        <dbReference type="ChEBI" id="CHEBI:57792"/>
    </ligand>
</feature>
<comment type="pathway">
    <text evidence="1 9">Isoprenoid biosynthesis; isopentenyl diphosphate biosynthesis via DXP pathway; isopentenyl diphosphate from 1-deoxy-D-xylulose 5-phosphate: step 1/6.</text>
</comment>
<feature type="binding site" evidence="9">
    <location>
        <position position="204"/>
    </location>
    <ligand>
        <name>NADPH</name>
        <dbReference type="ChEBI" id="CHEBI:57783"/>
    </ligand>
</feature>
<dbReference type="AlphaFoldDB" id="A0A5K8A2L5"/>
<dbReference type="Gene3D" id="3.40.50.720">
    <property type="entry name" value="NAD(P)-binding Rossmann-like Domain"/>
    <property type="match status" value="1"/>
</dbReference>
<feature type="binding site" evidence="9">
    <location>
        <position position="13"/>
    </location>
    <ligand>
        <name>NADPH</name>
        <dbReference type="ChEBI" id="CHEBI:57783"/>
    </ligand>
</feature>
<protein>
    <recommendedName>
        <fullName evidence="9">1-deoxy-D-xylulose 5-phosphate reductoisomerase</fullName>
        <shortName evidence="9">DXP reductoisomerase</shortName>
        <ecNumber evidence="9">1.1.1.267</ecNumber>
    </recommendedName>
    <alternativeName>
        <fullName evidence="9">1-deoxyxylulose-5-phosphate reductoisomerase</fullName>
    </alternativeName>
    <alternativeName>
        <fullName evidence="9">2-C-methyl-D-erythritol 4-phosphate synthase</fullName>
    </alternativeName>
</protein>
<feature type="binding site" evidence="9">
    <location>
        <position position="149"/>
    </location>
    <ligand>
        <name>Mn(2+)</name>
        <dbReference type="ChEBI" id="CHEBI:29035"/>
    </ligand>
</feature>
<dbReference type="SUPFAM" id="SSF69055">
    <property type="entry name" value="1-deoxy-D-xylulose-5-phosphate reductoisomerase, C-terminal domain"/>
    <property type="match status" value="1"/>
</dbReference>
<dbReference type="InterPro" id="IPR003821">
    <property type="entry name" value="DXP_reductoisomerase"/>
</dbReference>
<feature type="binding site" evidence="9">
    <location>
        <position position="123"/>
    </location>
    <ligand>
        <name>NADPH</name>
        <dbReference type="ChEBI" id="CHEBI:57783"/>
    </ligand>
</feature>
<comment type="function">
    <text evidence="9">Catalyzes the NADPH-dependent rearrangement and reduction of 1-deoxy-D-xylulose-5-phosphate (DXP) to 2-C-methyl-D-erythritol 4-phosphate (MEP).</text>
</comment>
<feature type="domain" description="1-deoxy-D-xylulose 5-phosphate reductoisomerase C-terminal" evidence="11">
    <location>
        <begin position="145"/>
        <end position="228"/>
    </location>
</feature>
<feature type="binding site" evidence="9">
    <location>
        <position position="216"/>
    </location>
    <ligand>
        <name>1-deoxy-D-xylulose 5-phosphate</name>
        <dbReference type="ChEBI" id="CHEBI:57792"/>
    </ligand>
</feature>
<feature type="binding site" evidence="9">
    <location>
        <position position="124"/>
    </location>
    <ligand>
        <name>1-deoxy-D-xylulose 5-phosphate</name>
        <dbReference type="ChEBI" id="CHEBI:57792"/>
    </ligand>
</feature>
<evidence type="ECO:0000256" key="1">
    <source>
        <dbReference type="ARBA" id="ARBA00005094"/>
    </source>
</evidence>
<keyword evidence="7 9" id="KW-0414">Isoprene biosynthesis</keyword>
<evidence type="ECO:0000313" key="14">
    <source>
        <dbReference type="Proteomes" id="UP000425960"/>
    </source>
</evidence>
<keyword evidence="4 9" id="KW-0521">NADP</keyword>
<evidence type="ECO:0000256" key="2">
    <source>
        <dbReference type="ARBA" id="ARBA00006825"/>
    </source>
</evidence>
<dbReference type="FunFam" id="3.40.50.720:FF:000045">
    <property type="entry name" value="1-deoxy-D-xylulose 5-phosphate reductoisomerase"/>
    <property type="match status" value="1"/>
</dbReference>
<feature type="binding site" evidence="9">
    <location>
        <position position="150"/>
    </location>
    <ligand>
        <name>1-deoxy-D-xylulose 5-phosphate</name>
        <dbReference type="ChEBI" id="CHEBI:57792"/>
    </ligand>
</feature>
<dbReference type="InterPro" id="IPR013644">
    <property type="entry name" value="DXP_reductoisomerase_C"/>
</dbReference>
<evidence type="ECO:0000259" key="11">
    <source>
        <dbReference type="Pfam" id="PF08436"/>
    </source>
</evidence>
<comment type="catalytic activity">
    <reaction evidence="8">
        <text>2-C-methyl-D-erythritol 4-phosphate + NADP(+) = 1-deoxy-D-xylulose 5-phosphate + NADPH + H(+)</text>
        <dbReference type="Rhea" id="RHEA:13717"/>
        <dbReference type="ChEBI" id="CHEBI:15378"/>
        <dbReference type="ChEBI" id="CHEBI:57783"/>
        <dbReference type="ChEBI" id="CHEBI:57792"/>
        <dbReference type="ChEBI" id="CHEBI:58262"/>
        <dbReference type="ChEBI" id="CHEBI:58349"/>
        <dbReference type="EC" id="1.1.1.267"/>
    </reaction>
    <physiologicalReaction direction="right-to-left" evidence="8">
        <dbReference type="Rhea" id="RHEA:13719"/>
    </physiologicalReaction>
</comment>
<proteinExistence type="inferred from homology"/>
<comment type="cofactor">
    <cofactor evidence="9">
        <name>Mg(2+)</name>
        <dbReference type="ChEBI" id="CHEBI:18420"/>
    </cofactor>
    <cofactor evidence="9">
        <name>Mn(2+)</name>
        <dbReference type="ChEBI" id="CHEBI:29035"/>
    </cofactor>
</comment>
<dbReference type="PANTHER" id="PTHR30525:SF0">
    <property type="entry name" value="1-DEOXY-D-XYLULOSE 5-PHOSPHATE REDUCTOISOMERASE, CHLOROPLASTIC"/>
    <property type="match status" value="1"/>
</dbReference>
<keyword evidence="5 9" id="KW-0560">Oxidoreductase</keyword>
<gene>
    <name evidence="9 13" type="primary">dxr</name>
    <name evidence="13" type="ORF">DSCO28_72140</name>
</gene>
<feature type="binding site" evidence="9">
    <location>
        <position position="220"/>
    </location>
    <ligand>
        <name>Mn(2+)</name>
        <dbReference type="ChEBI" id="CHEBI:29035"/>
    </ligand>
</feature>
<accession>A0A5K8A2L5</accession>
<dbReference type="GO" id="GO:0030145">
    <property type="term" value="F:manganese ion binding"/>
    <property type="evidence" value="ECO:0007669"/>
    <property type="project" value="TreeGrafter"/>
</dbReference>
<feature type="binding site" evidence="9">
    <location>
        <position position="10"/>
    </location>
    <ligand>
        <name>NADPH</name>
        <dbReference type="ChEBI" id="CHEBI:57783"/>
    </ligand>
</feature>
<evidence type="ECO:0000313" key="13">
    <source>
        <dbReference type="EMBL" id="BBO86648.1"/>
    </source>
</evidence>
<dbReference type="PIRSF" id="PIRSF006205">
    <property type="entry name" value="Dxp_reductismrs"/>
    <property type="match status" value="1"/>
</dbReference>
<dbReference type="Pfam" id="PF08436">
    <property type="entry name" value="DXP_redisom_C"/>
    <property type="match status" value="1"/>
</dbReference>
<evidence type="ECO:0000256" key="6">
    <source>
        <dbReference type="ARBA" id="ARBA00023211"/>
    </source>
</evidence>
<keyword evidence="6 9" id="KW-0464">Manganese</keyword>
<dbReference type="SUPFAM" id="SSF55347">
    <property type="entry name" value="Glyceraldehyde-3-phosphate dehydrogenase-like, C-terminal domain"/>
    <property type="match status" value="1"/>
</dbReference>
<sequence length="387" mass="41192">MKSLSILGSTGSIGTNALEIVRQFPGQFRVVALAAKTSIAALARQIVEFSPRLAAVIDDAHAGQLRSLLPADVDVRIVTGDAGYVMAATLPESDMVLGAMVGAAGLAPTLAAIDAGKDIALANKETLVMGGEIVMARVAERGVKLMPVDSEHSAIFQSLAGHCHSEVREILLTASGGPFRQTPAAEFATITPAAALRHPNWSMGSKITIDSATLMNKGLEVIEARWLFDVDFDRIKVVVHPQSIIHSMVTYQDGAVIAQLGIPDMKGAIAYGLSHPDRLPLDMPAPDFAALGQLTFEDPDLERFPCLALAFRAGVAGGTHPAVLNAANEIAVAAFLEGRLPYTGIYAIIDQTLNRHRAEGQPDLERIIAADRWARKTAVDLIRQQEC</sequence>
<feature type="binding site" evidence="9">
    <location>
        <position position="125"/>
    </location>
    <ligand>
        <name>NADPH</name>
        <dbReference type="ChEBI" id="CHEBI:57783"/>
    </ligand>
</feature>
<reference evidence="13 14" key="1">
    <citation type="submission" date="2019-11" db="EMBL/GenBank/DDBJ databases">
        <title>Comparative genomics of hydrocarbon-degrading Desulfosarcina strains.</title>
        <authorList>
            <person name="Watanabe M."/>
            <person name="Kojima H."/>
            <person name="Fukui M."/>
        </authorList>
    </citation>
    <scope>NUCLEOTIDE SEQUENCE [LARGE SCALE GENOMIC DNA]</scope>
    <source>
        <strain evidence="13 14">28bB2T</strain>
    </source>
</reference>
<dbReference type="Proteomes" id="UP000425960">
    <property type="component" value="Chromosome"/>
</dbReference>
<feature type="binding site" evidence="9">
    <location>
        <position position="151"/>
    </location>
    <ligand>
        <name>Mn(2+)</name>
        <dbReference type="ChEBI" id="CHEBI:29035"/>
    </ligand>
</feature>
<keyword evidence="9" id="KW-0460">Magnesium</keyword>